<proteinExistence type="predicted"/>
<comment type="caution">
    <text evidence="2">The sequence shown here is derived from an EMBL/GenBank/DDBJ whole genome shotgun (WGS) entry which is preliminary data.</text>
</comment>
<dbReference type="PATRIC" id="fig|1675527.3.peg.4763"/>
<dbReference type="GO" id="GO:0016706">
    <property type="term" value="F:2-oxoglutarate-dependent dioxygenase activity"/>
    <property type="evidence" value="ECO:0007669"/>
    <property type="project" value="UniProtKB-ARBA"/>
</dbReference>
<evidence type="ECO:0000313" key="3">
    <source>
        <dbReference type="Proteomes" id="UP000037178"/>
    </source>
</evidence>
<dbReference type="Gene3D" id="2.60.120.620">
    <property type="entry name" value="q2cbj1_9rhob like domain"/>
    <property type="match status" value="1"/>
</dbReference>
<dbReference type="InterPro" id="IPR002575">
    <property type="entry name" value="Aminoglycoside_PTrfase"/>
</dbReference>
<gene>
    <name evidence="2" type="ORF">AIOL_004554</name>
</gene>
<sequence length="607" mass="66558">MVRQMFLEDLPAAVDQVVQRSGVTLSDLLTDSPWSSVWRGTDPTGFKVVVKHRKREITSAPDAFPAIADVLGTAVPALIKHDPETRTTILAHVAVADGNARATRAEILSAYAESQVAASNNLSRLSQLPVFDPAECLALVNRLAADPNAVPEGLHHSRGNLFRFVQEDARNAIRATLEACSEKILAKTRGLDQARLTLEHTDLNVGNVLLAQGHRPTFIDWDDAVLAPPGLSLHMLFSGAARVAATLLQPGAYKDNAIAQSDAHDLQIYMSKLARIPEFSREFLLESLPVMAVFGTLKYCYDMSFYDLTNDGLGSVVAREATRKFSSLSQACKIMFPASPMTRTQKDPPQRNADCPFVNIKKRPSRAAARFREHGALHVRGAFSVEHIISAFKEVAQSGSKFSADIRAGRALRVGDRRYMLSLDTAGVIGQPETLASPRLVTLMRELLGADCILGSATSVMSLDGSDAQQWHRDNDVLFPEMPSLEVPSYSIAVLLPLVPLNKQNGSTEMVLGSHRTGATEPEIQSRTFPDTKIGDCYLMDCRLLHRGMANNSATARPVISLVYQKPWYRDYQNFNLQSALNISADTLSKFPVEDQPLVRWACGETP</sequence>
<dbReference type="Pfam" id="PF01636">
    <property type="entry name" value="APH"/>
    <property type="match status" value="1"/>
</dbReference>
<reference evidence="2 3" key="1">
    <citation type="submission" date="2015-06" db="EMBL/GenBank/DDBJ databases">
        <title>Draft genome sequence of an Alphaproteobacteria species associated to the Mediterranean sponge Oscarella lobularis.</title>
        <authorList>
            <person name="Jourda C."/>
            <person name="Santini S."/>
            <person name="Claverie J.-M."/>
        </authorList>
    </citation>
    <scope>NUCLEOTIDE SEQUENCE [LARGE SCALE GENOMIC DNA]</scope>
    <source>
        <strain evidence="2">IGS</strain>
    </source>
</reference>
<keyword evidence="3" id="KW-1185">Reference proteome</keyword>
<dbReference type="PANTHER" id="PTHR37563:SF2">
    <property type="entry name" value="PHYTANOYL-COA DIOXYGENASE FAMILY PROTEIN (AFU_ORTHOLOGUE AFUA_2G03330)"/>
    <property type="match status" value="1"/>
</dbReference>
<dbReference type="InterPro" id="IPR051961">
    <property type="entry name" value="Fungal_Metabolite_Diox"/>
</dbReference>
<feature type="domain" description="Aminoglycoside phosphotransferase" evidence="1">
    <location>
        <begin position="134"/>
        <end position="235"/>
    </location>
</feature>
<dbReference type="AlphaFoldDB" id="A0A0J9E9U7"/>
<dbReference type="Gene3D" id="1.10.510.10">
    <property type="entry name" value="Transferase(Phosphotransferase) domain 1"/>
    <property type="match status" value="1"/>
</dbReference>
<dbReference type="EMBL" id="LFTY01000002">
    <property type="protein sequence ID" value="KMW59572.1"/>
    <property type="molecule type" value="Genomic_DNA"/>
</dbReference>
<dbReference type="InterPro" id="IPR011009">
    <property type="entry name" value="Kinase-like_dom_sf"/>
</dbReference>
<organism evidence="2 3">
    <name type="scientific">Candidatus Rhodobacter oscarellae</name>
    <dbReference type="NCBI Taxonomy" id="1675527"/>
    <lineage>
        <taxon>Bacteria</taxon>
        <taxon>Pseudomonadati</taxon>
        <taxon>Pseudomonadota</taxon>
        <taxon>Alphaproteobacteria</taxon>
        <taxon>Rhodobacterales</taxon>
        <taxon>Rhodobacter group</taxon>
        <taxon>Rhodobacter</taxon>
    </lineage>
</organism>
<evidence type="ECO:0000313" key="2">
    <source>
        <dbReference type="EMBL" id="KMW59572.1"/>
    </source>
</evidence>
<keyword evidence="2" id="KW-0560">Oxidoreductase</keyword>
<keyword evidence="2" id="KW-0223">Dioxygenase</keyword>
<dbReference type="InterPro" id="IPR008775">
    <property type="entry name" value="Phytyl_CoA_dOase-like"/>
</dbReference>
<accession>A0A0J9E9U7</accession>
<dbReference type="PANTHER" id="PTHR37563">
    <property type="entry name" value="PHYTANOYL-COA DIOXYGENASE FAMILY PROTEIN (AFU_ORTHOLOGUE AFUA_2G03330)"/>
    <property type="match status" value="1"/>
</dbReference>
<dbReference type="SUPFAM" id="SSF56112">
    <property type="entry name" value="Protein kinase-like (PK-like)"/>
    <property type="match status" value="1"/>
</dbReference>
<protein>
    <submittedName>
        <fullName evidence="2">Phytanoyl-CoA dioxygenase PhyH family protein</fullName>
    </submittedName>
</protein>
<dbReference type="STRING" id="1675527.AIOL_004554"/>
<name>A0A0J9E9U7_9RHOB</name>
<evidence type="ECO:0000259" key="1">
    <source>
        <dbReference type="Pfam" id="PF01636"/>
    </source>
</evidence>
<dbReference type="SUPFAM" id="SSF51197">
    <property type="entry name" value="Clavaminate synthase-like"/>
    <property type="match status" value="1"/>
</dbReference>
<dbReference type="Proteomes" id="UP000037178">
    <property type="component" value="Unassembled WGS sequence"/>
</dbReference>
<dbReference type="Pfam" id="PF05721">
    <property type="entry name" value="PhyH"/>
    <property type="match status" value="1"/>
</dbReference>